<feature type="region of interest" description="Disordered" evidence="1">
    <location>
        <begin position="1"/>
        <end position="22"/>
    </location>
</feature>
<feature type="compositionally biased region" description="Low complexity" evidence="1">
    <location>
        <begin position="205"/>
        <end position="223"/>
    </location>
</feature>
<protein>
    <recommendedName>
        <fullName evidence="4">DUF3106 domain-containing protein</fullName>
    </recommendedName>
</protein>
<feature type="region of interest" description="Disordered" evidence="1">
    <location>
        <begin position="168"/>
        <end position="256"/>
    </location>
</feature>
<sequence length="256" mass="26891">MSARPTDASDAPRPASPAARTGGAARLPWCATLAAAVWCGLAALAHAQPAGGSGTGAGASGKPAQAVAARPTWAELSAEQRHILAPLAGQWDNLAEIHRRKWLQIAVRYKRMAPAEQQRLQTRMGEWAAMTPEQRRLARENYQITRSLPSDVKAQAWDKYQQLPDEKKKELADAARVPARPGAVSALPSAKPLSAQASRKRAPEPVAAASHATPAPASDPAAVETAQTETAPGTDVPREAVTEGVAAPADAVPVRQ</sequence>
<dbReference type="Pfam" id="PF11304">
    <property type="entry name" value="DUF3106"/>
    <property type="match status" value="1"/>
</dbReference>
<keyword evidence="3" id="KW-1185">Reference proteome</keyword>
<gene>
    <name evidence="2" type="ORF">LMG21510_02305</name>
</gene>
<comment type="caution">
    <text evidence="2">The sequence shown here is derived from an EMBL/GenBank/DDBJ whole genome shotgun (WGS) entry which is preliminary data.</text>
</comment>
<evidence type="ECO:0000313" key="3">
    <source>
        <dbReference type="Proteomes" id="UP000721236"/>
    </source>
</evidence>
<dbReference type="RefSeq" id="WP_224041860.1">
    <property type="nucleotide sequence ID" value="NZ_CAJZAH010000002.1"/>
</dbReference>
<dbReference type="EMBL" id="CAJZAH010000002">
    <property type="protein sequence ID" value="CAG9173585.1"/>
    <property type="molecule type" value="Genomic_DNA"/>
</dbReference>
<proteinExistence type="predicted"/>
<reference evidence="2 3" key="1">
    <citation type="submission" date="2021-08" db="EMBL/GenBank/DDBJ databases">
        <authorList>
            <person name="Peeters C."/>
        </authorList>
    </citation>
    <scope>NUCLEOTIDE SEQUENCE [LARGE SCALE GENOMIC DNA]</scope>
    <source>
        <strain evidence="2 3">LMG 21510</strain>
    </source>
</reference>
<accession>A0ABN7YJH7</accession>
<evidence type="ECO:0000313" key="2">
    <source>
        <dbReference type="EMBL" id="CAG9173585.1"/>
    </source>
</evidence>
<evidence type="ECO:0000256" key="1">
    <source>
        <dbReference type="SAM" id="MobiDB-lite"/>
    </source>
</evidence>
<dbReference type="InterPro" id="IPR021455">
    <property type="entry name" value="DUF3106"/>
</dbReference>
<evidence type="ECO:0008006" key="4">
    <source>
        <dbReference type="Google" id="ProtNLM"/>
    </source>
</evidence>
<organism evidence="2 3">
    <name type="scientific">Cupriavidus respiraculi</name>
    <dbReference type="NCBI Taxonomy" id="195930"/>
    <lineage>
        <taxon>Bacteria</taxon>
        <taxon>Pseudomonadati</taxon>
        <taxon>Pseudomonadota</taxon>
        <taxon>Betaproteobacteria</taxon>
        <taxon>Burkholderiales</taxon>
        <taxon>Burkholderiaceae</taxon>
        <taxon>Cupriavidus</taxon>
    </lineage>
</organism>
<dbReference type="Proteomes" id="UP000721236">
    <property type="component" value="Unassembled WGS sequence"/>
</dbReference>
<name>A0ABN7YJH7_9BURK</name>